<keyword evidence="2" id="KW-1185">Reference proteome</keyword>
<accession>A0A1M7BUJ1</accession>
<name>A0A1M7BUJ1_9BACT</name>
<dbReference type="AlphaFoldDB" id="A0A1M7BUJ1"/>
<proteinExistence type="predicted"/>
<organism evidence="1 2">
    <name type="scientific">Chitinophaga jiangningensis</name>
    <dbReference type="NCBI Taxonomy" id="1419482"/>
    <lineage>
        <taxon>Bacteria</taxon>
        <taxon>Pseudomonadati</taxon>
        <taxon>Bacteroidota</taxon>
        <taxon>Chitinophagia</taxon>
        <taxon>Chitinophagales</taxon>
        <taxon>Chitinophagaceae</taxon>
        <taxon>Chitinophaga</taxon>
    </lineage>
</organism>
<dbReference type="Proteomes" id="UP000184420">
    <property type="component" value="Unassembled WGS sequence"/>
</dbReference>
<dbReference type="EMBL" id="FRBL01000004">
    <property type="protein sequence ID" value="SHL58597.1"/>
    <property type="molecule type" value="Genomic_DNA"/>
</dbReference>
<gene>
    <name evidence="1" type="ORF">SAMN05444266_10474</name>
</gene>
<protein>
    <submittedName>
        <fullName evidence="1">Uncharacterized protein</fullName>
    </submittedName>
</protein>
<reference evidence="1 2" key="1">
    <citation type="submission" date="2016-11" db="EMBL/GenBank/DDBJ databases">
        <authorList>
            <person name="Jaros S."/>
            <person name="Januszkiewicz K."/>
            <person name="Wedrychowicz H."/>
        </authorList>
    </citation>
    <scope>NUCLEOTIDE SEQUENCE [LARGE SCALE GENOMIC DNA]</scope>
    <source>
        <strain evidence="1 2">DSM 27406</strain>
    </source>
</reference>
<evidence type="ECO:0000313" key="2">
    <source>
        <dbReference type="Proteomes" id="UP000184420"/>
    </source>
</evidence>
<evidence type="ECO:0000313" key="1">
    <source>
        <dbReference type="EMBL" id="SHL58597.1"/>
    </source>
</evidence>
<sequence>MNERKLIQMFLEVEAGRPAIELMRILAIDEDKIEEVRNAPKGVLTAEDKHFSEWVETQFHKQEMYSESDMDFNITENIFIIMRPPFESDN</sequence>